<name>A0A6V8I8A7_9PROT</name>
<dbReference type="Proteomes" id="UP000548726">
    <property type="component" value="Unassembled WGS sequence"/>
</dbReference>
<sequence length="64" mass="7662">MMEKKYDKDGKKLWNLILESIVVSKSSDEFISYVCDLLMKKNNDQGDWLKFENDLRNSLNFIRN</sequence>
<protein>
    <submittedName>
        <fullName evidence="1">Uncharacterized protein</fullName>
    </submittedName>
</protein>
<dbReference type="RefSeq" id="WP_143217599.1">
    <property type="nucleotide sequence ID" value="NZ_BLJP01000007.1"/>
</dbReference>
<gene>
    <name evidence="1" type="ORF">DmAi_19270</name>
</gene>
<proteinExistence type="predicted"/>
<dbReference type="AlphaFoldDB" id="A0A6V8I8A7"/>
<accession>A0A6V8I8A7</accession>
<dbReference type="EMBL" id="BLJP01000007">
    <property type="protein sequence ID" value="GFE93868.1"/>
    <property type="molecule type" value="Genomic_DNA"/>
</dbReference>
<comment type="caution">
    <text evidence="1">The sequence shown here is derived from an EMBL/GenBank/DDBJ whole genome shotgun (WGS) entry which is preliminary data.</text>
</comment>
<organism evidence="1 2">
    <name type="scientific">Acetobacter persici</name>
    <dbReference type="NCBI Taxonomy" id="1076596"/>
    <lineage>
        <taxon>Bacteria</taxon>
        <taxon>Pseudomonadati</taxon>
        <taxon>Pseudomonadota</taxon>
        <taxon>Alphaproteobacteria</taxon>
        <taxon>Acetobacterales</taxon>
        <taxon>Acetobacteraceae</taxon>
        <taxon>Acetobacter</taxon>
    </lineage>
</organism>
<reference evidence="1 2" key="1">
    <citation type="journal article" date="2020" name="Cell Rep.">
        <title>Local necrotic cells trigger systemic immune activation via gut microbiome dysbiosis in Drosophila.</title>
        <authorList>
            <person name="Kosakamoto H."/>
            <person name="Yamauchi T."/>
            <person name="Akuzawa-Tokita Y."/>
            <person name="Nishimura K."/>
            <person name="Soga T."/>
            <person name="Murakami T."/>
            <person name="Mori H."/>
            <person name="Yamamoto K."/>
            <person name="Miyazaki R."/>
            <person name="Koto A."/>
            <person name="Miura M."/>
            <person name="Obata F."/>
        </authorList>
    </citation>
    <scope>NUCLEOTIDE SEQUENCE [LARGE SCALE GENOMIC DNA]</scope>
    <source>
        <strain evidence="1 2">Ai</strain>
    </source>
</reference>
<evidence type="ECO:0000313" key="2">
    <source>
        <dbReference type="Proteomes" id="UP000548726"/>
    </source>
</evidence>
<keyword evidence="2" id="KW-1185">Reference proteome</keyword>
<evidence type="ECO:0000313" key="1">
    <source>
        <dbReference type="EMBL" id="GFE93868.1"/>
    </source>
</evidence>